<dbReference type="RefSeq" id="WP_208079068.1">
    <property type="nucleotide sequence ID" value="NZ_CP071869.1"/>
</dbReference>
<reference evidence="1 2" key="1">
    <citation type="submission" date="2021-03" db="EMBL/GenBank/DDBJ databases">
        <title>Complete genome of Polaribacter_sp.SM13.</title>
        <authorList>
            <person name="Jeong S.W."/>
            <person name="Bae J.W."/>
        </authorList>
    </citation>
    <scope>NUCLEOTIDE SEQUENCE [LARGE SCALE GENOMIC DNA]</scope>
    <source>
        <strain evidence="1 2">SM13</strain>
    </source>
</reference>
<evidence type="ECO:0000313" key="2">
    <source>
        <dbReference type="Proteomes" id="UP000663920"/>
    </source>
</evidence>
<sequence>MKKIIIIFPRGESIKNFVYSGITDALREEYKVFFFSVVPNKEIKKYLVAKCDEFYELEEELQQNKYANELLKILQIAHLNKLNSVTGNLKIVKDDLLSKKSIKSTLVRKFRKLIASFYTSESALVKLTERFERANFKNPKVLELENVLLKIKPDLVFNTSHIHNSISLNLMYAVKKLKIKTATFLFSWDNLTSQGRIIPTYNVYFTWNDKIKRDLLKIYPTIKEENVFVTGTPQFDFHFNEKFIDSKEELYRFLKIPLEKKIILYSTGMAYYTPKEHIIVEEIEKVLRKIDDNLQLVVRIYAKDDNTAYYKLRDSNPNICIPDHFWELNHLTPTLKDITLFNSLLNHCSMGVNVASTVSLDLAVLNKPVINIAFNPPNENIYPNDYEKIYEFDHYKPIVKSGAISLVKSTGKLKEQIITYLKNTSYKEKERKDLVNSFFGNELKKDKKHTFVRIFNSLLK</sequence>
<dbReference type="InterPro" id="IPR043148">
    <property type="entry name" value="TagF_C"/>
</dbReference>
<keyword evidence="2" id="KW-1185">Reference proteome</keyword>
<dbReference type="SUPFAM" id="SSF53756">
    <property type="entry name" value="UDP-Glycosyltransferase/glycogen phosphorylase"/>
    <property type="match status" value="1"/>
</dbReference>
<gene>
    <name evidence="1" type="ORF">J3359_01915</name>
</gene>
<name>A0A975H7K3_9FLAO</name>
<accession>A0A975H7K3</accession>
<protein>
    <submittedName>
        <fullName evidence="1">Uncharacterized protein</fullName>
    </submittedName>
</protein>
<proteinExistence type="predicted"/>
<dbReference type="EMBL" id="CP071869">
    <property type="protein sequence ID" value="QTE23054.1"/>
    <property type="molecule type" value="Genomic_DNA"/>
</dbReference>
<dbReference type="Gene3D" id="3.40.50.12580">
    <property type="match status" value="1"/>
</dbReference>
<evidence type="ECO:0000313" key="1">
    <source>
        <dbReference type="EMBL" id="QTE23054.1"/>
    </source>
</evidence>
<dbReference type="Proteomes" id="UP000663920">
    <property type="component" value="Chromosome"/>
</dbReference>
<organism evidence="1 2">
    <name type="scientific">Polaribacter cellanae</name>
    <dbReference type="NCBI Taxonomy" id="2818493"/>
    <lineage>
        <taxon>Bacteria</taxon>
        <taxon>Pseudomonadati</taxon>
        <taxon>Bacteroidota</taxon>
        <taxon>Flavobacteriia</taxon>
        <taxon>Flavobacteriales</taxon>
        <taxon>Flavobacteriaceae</taxon>
    </lineage>
</organism>
<dbReference type="KEGG" id="pcea:J3359_01915"/>
<dbReference type="AlphaFoldDB" id="A0A975H7K3"/>